<dbReference type="EMBL" id="JAQNDK010000004">
    <property type="protein sequence ID" value="MDC0682939.1"/>
    <property type="molecule type" value="Genomic_DNA"/>
</dbReference>
<evidence type="ECO:0000313" key="2">
    <source>
        <dbReference type="EMBL" id="MDC0682939.1"/>
    </source>
</evidence>
<keyword evidence="2" id="KW-0378">Hydrolase</keyword>
<evidence type="ECO:0000313" key="3">
    <source>
        <dbReference type="Proteomes" id="UP001217485"/>
    </source>
</evidence>
<dbReference type="EC" id="3.4.13.-" evidence="2"/>
<dbReference type="SUPFAM" id="SSF51556">
    <property type="entry name" value="Metallo-dependent hydrolases"/>
    <property type="match status" value="1"/>
</dbReference>
<organism evidence="2 3">
    <name type="scientific">Sorangium atrum</name>
    <dbReference type="NCBI Taxonomy" id="2995308"/>
    <lineage>
        <taxon>Bacteria</taxon>
        <taxon>Pseudomonadati</taxon>
        <taxon>Myxococcota</taxon>
        <taxon>Polyangia</taxon>
        <taxon>Polyangiales</taxon>
        <taxon>Polyangiaceae</taxon>
        <taxon>Sorangium</taxon>
    </lineage>
</organism>
<comment type="caution">
    <text evidence="2">The sequence shown here is derived from an EMBL/GenBank/DDBJ whole genome shotgun (WGS) entry which is preliminary data.</text>
</comment>
<feature type="chain" id="PRO_5047412421" evidence="1">
    <location>
        <begin position="39"/>
        <end position="683"/>
    </location>
</feature>
<keyword evidence="1" id="KW-0732">Signal</keyword>
<keyword evidence="2" id="KW-0645">Protease</keyword>
<dbReference type="Gene3D" id="3.20.20.140">
    <property type="entry name" value="Metal-dependent hydrolases"/>
    <property type="match status" value="1"/>
</dbReference>
<dbReference type="Proteomes" id="UP001217485">
    <property type="component" value="Unassembled WGS sequence"/>
</dbReference>
<keyword evidence="3" id="KW-1185">Reference proteome</keyword>
<gene>
    <name evidence="2" type="ORF">POL72_34750</name>
</gene>
<proteinExistence type="predicted"/>
<accession>A0ABT5C927</accession>
<name>A0ABT5C927_9BACT</name>
<keyword evidence="2" id="KW-0224">Dipeptidase</keyword>
<dbReference type="InterPro" id="IPR008257">
    <property type="entry name" value="Pept_M19"/>
</dbReference>
<reference evidence="2 3" key="1">
    <citation type="submission" date="2023-01" db="EMBL/GenBank/DDBJ databases">
        <title>Minimal conservation of predation-associated metabolite biosynthetic gene clusters underscores biosynthetic potential of Myxococcota including descriptions for ten novel species: Archangium lansinium sp. nov., Myxococcus landrumus sp. nov., Nannocystis bai.</title>
        <authorList>
            <person name="Ahearne A."/>
            <person name="Stevens C."/>
            <person name="Dowd S."/>
        </authorList>
    </citation>
    <scope>NUCLEOTIDE SEQUENCE [LARGE SCALE GENOMIC DNA]</scope>
    <source>
        <strain evidence="2 3">WIWO2</strain>
    </source>
</reference>
<evidence type="ECO:0000256" key="1">
    <source>
        <dbReference type="SAM" id="SignalP"/>
    </source>
</evidence>
<sequence>MKKNSPMTGPGLAPTSIALAAALAAAALTFAASGPASAQARRSPIFDPALNAPGRPLRGFADLHTHPMAHLGFGGHVVHGAPDVDVLMAPGTIYNPSGQGVSGSTCNEKMRRAANIAEALGTSYSTHRGHDLFKNKCGNHVRQIVLGEMAKSHGIRSFQVERPVGYPTFAHFPAHNDILHQQMWVDWIQRAKEGGLRVMVALAVNSRTLAHGIEANSPIDDRDSGNLQIEELVRFVGKHDTWMEIARSSGDLRRIVEKNKLAVIVGVELDDLGNFVWNKMSPTEAQIRAEIRRLHGLGVRYVFPVHLTDNLFGGTAAYEDEVARANRFQTGKWWDLECSHGEGITKQIQSGNDLFKLMKLGDAGGHIPLPSCKRDQGHKNRLGILPMGRVAINEMMKLGMVIDVDHMSQKMVSDVLTFTGSTPGGAYPLVSGHNGLRGSRSNENSRTNAQYMEIAARGGLAGVGLGGSDAQTFLRNAAKVAAITSGGKPLQITLGSDINGMVEMPRSPGCQAPRDQAVTVPGDAWGHPPAQLRCTGGKIDVRSARIGCLDIQTSGNLTGLVGRACNDKASCSYKAPSPDEYRRAGVRAATRTFCTQAMEIVYRCVDPAAKACVDYSSFPKARMGSRSWDYNEEGVVHIGLFPDFLKHIEALPDGEQLVDRLYNGAEGFAQMWAKAETVGRSVR</sequence>
<dbReference type="RefSeq" id="WP_272101089.1">
    <property type="nucleotide sequence ID" value="NZ_JAQNDK010000004.1"/>
</dbReference>
<feature type="signal peptide" evidence="1">
    <location>
        <begin position="1"/>
        <end position="38"/>
    </location>
</feature>
<dbReference type="PROSITE" id="PS51365">
    <property type="entry name" value="RENAL_DIPEPTIDASE_2"/>
    <property type="match status" value="1"/>
</dbReference>
<dbReference type="GO" id="GO:0016805">
    <property type="term" value="F:dipeptidase activity"/>
    <property type="evidence" value="ECO:0007669"/>
    <property type="project" value="UniProtKB-KW"/>
</dbReference>
<dbReference type="Pfam" id="PF01244">
    <property type="entry name" value="Peptidase_M19"/>
    <property type="match status" value="1"/>
</dbReference>
<dbReference type="InterPro" id="IPR032466">
    <property type="entry name" value="Metal_Hydrolase"/>
</dbReference>
<protein>
    <submittedName>
        <fullName evidence="2">Membrane dipeptidase</fullName>
        <ecNumber evidence="2">3.4.13.-</ecNumber>
    </submittedName>
</protein>